<reference evidence="1 2" key="1">
    <citation type="journal article" date="2010" name="Stand. Genomic Sci.">
        <title>Complete genome sequence of Spirosoma linguale type strain (1).</title>
        <authorList>
            <person name="Lail K."/>
            <person name="Sikorski J."/>
            <person name="Saunders E."/>
            <person name="Lapidus A."/>
            <person name="Glavina Del Rio T."/>
            <person name="Copeland A."/>
            <person name="Tice H."/>
            <person name="Cheng J.-F."/>
            <person name="Lucas S."/>
            <person name="Nolan M."/>
            <person name="Bruce D."/>
            <person name="Goodwin L."/>
            <person name="Pitluck S."/>
            <person name="Ivanova N."/>
            <person name="Mavromatis K."/>
            <person name="Ovchinnikova G."/>
            <person name="Pati A."/>
            <person name="Chen A."/>
            <person name="Palaniappan K."/>
            <person name="Land M."/>
            <person name="Hauser L."/>
            <person name="Chang Y.-J."/>
            <person name="Jeffries C.D."/>
            <person name="Chain P."/>
            <person name="Brettin T."/>
            <person name="Detter J.C."/>
            <person name="Schuetze A."/>
            <person name="Rohde M."/>
            <person name="Tindall B.J."/>
            <person name="Goeker M."/>
            <person name="Bristow J."/>
            <person name="Eisen J.A."/>
            <person name="Markowitz V."/>
            <person name="Hugenholtz P."/>
            <person name="Kyrpides N.C."/>
            <person name="Klenk H.-P."/>
            <person name="Chen F."/>
        </authorList>
    </citation>
    <scope>NUCLEOTIDE SEQUENCE [LARGE SCALE GENOMIC DNA]</scope>
    <source>
        <strain evidence="2">ATCC 33905 / DSM 74 / LMG 10896 / Claus 1</strain>
    </source>
</reference>
<evidence type="ECO:0000313" key="1">
    <source>
        <dbReference type="EMBL" id="ADB39075.1"/>
    </source>
</evidence>
<gene>
    <name evidence="1" type="ordered locus">Slin_3064</name>
</gene>
<dbReference type="EMBL" id="CP001769">
    <property type="protein sequence ID" value="ADB39075.1"/>
    <property type="molecule type" value="Genomic_DNA"/>
</dbReference>
<name>D2QLC8_SPILD</name>
<dbReference type="Proteomes" id="UP000002028">
    <property type="component" value="Chromosome"/>
</dbReference>
<proteinExistence type="predicted"/>
<sequence length="92" mass="10274">MIKQTLITISRLKLYHEYSGDGDGFARVGRPDEKTVFGSMQSQIWSAIEGAIQDVELIAEGLVSNEYAAKTLQKLRESCDDESYETLTAKLN</sequence>
<dbReference type="KEGG" id="sli:Slin_3064"/>
<keyword evidence="2" id="KW-1185">Reference proteome</keyword>
<accession>D2QLC8</accession>
<dbReference type="HOGENOM" id="CLU_187414_0_0_10"/>
<dbReference type="AlphaFoldDB" id="D2QLC8"/>
<evidence type="ECO:0000313" key="2">
    <source>
        <dbReference type="Proteomes" id="UP000002028"/>
    </source>
</evidence>
<protein>
    <submittedName>
        <fullName evidence="1">Uncharacterized protein</fullName>
    </submittedName>
</protein>
<dbReference type="RefSeq" id="WP_012927602.1">
    <property type="nucleotide sequence ID" value="NC_013730.1"/>
</dbReference>
<organism evidence="1 2">
    <name type="scientific">Spirosoma linguale (strain ATCC 33905 / DSM 74 / LMG 10896 / Claus 1)</name>
    <dbReference type="NCBI Taxonomy" id="504472"/>
    <lineage>
        <taxon>Bacteria</taxon>
        <taxon>Pseudomonadati</taxon>
        <taxon>Bacteroidota</taxon>
        <taxon>Cytophagia</taxon>
        <taxon>Cytophagales</taxon>
        <taxon>Cytophagaceae</taxon>
        <taxon>Spirosoma</taxon>
    </lineage>
</organism>